<feature type="transmembrane region" description="Helical" evidence="3">
    <location>
        <begin position="789"/>
        <end position="808"/>
    </location>
</feature>
<dbReference type="Gene3D" id="2.60.120.10">
    <property type="entry name" value="Jelly Rolls"/>
    <property type="match status" value="1"/>
</dbReference>
<keyword evidence="1" id="KW-0175">Coiled coil</keyword>
<dbReference type="InterPro" id="IPR000595">
    <property type="entry name" value="cNMP-bd_dom"/>
</dbReference>
<dbReference type="SMART" id="SM00100">
    <property type="entry name" value="cNMP"/>
    <property type="match status" value="1"/>
</dbReference>
<proteinExistence type="predicted"/>
<dbReference type="GO" id="GO:0035725">
    <property type="term" value="P:sodium ion transmembrane transport"/>
    <property type="evidence" value="ECO:0007669"/>
    <property type="project" value="TreeGrafter"/>
</dbReference>
<evidence type="ECO:0000313" key="5">
    <source>
        <dbReference type="EMBL" id="KAH0547051.1"/>
    </source>
</evidence>
<feature type="region of interest" description="Disordered" evidence="2">
    <location>
        <begin position="1"/>
        <end position="85"/>
    </location>
</feature>
<feature type="transmembrane region" description="Helical" evidence="3">
    <location>
        <begin position="883"/>
        <end position="905"/>
    </location>
</feature>
<dbReference type="CDD" id="cd00038">
    <property type="entry name" value="CAP_ED"/>
    <property type="match status" value="1"/>
</dbReference>
<dbReference type="Pfam" id="PF00027">
    <property type="entry name" value="cNMP_binding"/>
    <property type="match status" value="1"/>
</dbReference>
<dbReference type="PANTHER" id="PTHR45689:SF14">
    <property type="entry name" value="CYCLIC NUCLEOTIDE-GATED CATION CHANNEL SUBUNIT A-LIKE PROTEIN"/>
    <property type="match status" value="1"/>
</dbReference>
<evidence type="ECO:0000256" key="3">
    <source>
        <dbReference type="SAM" id="Phobius"/>
    </source>
</evidence>
<feature type="region of interest" description="Disordered" evidence="2">
    <location>
        <begin position="311"/>
        <end position="337"/>
    </location>
</feature>
<evidence type="ECO:0000256" key="1">
    <source>
        <dbReference type="SAM" id="Coils"/>
    </source>
</evidence>
<feature type="transmembrane region" description="Helical" evidence="3">
    <location>
        <begin position="718"/>
        <end position="740"/>
    </location>
</feature>
<feature type="transmembrane region" description="Helical" evidence="3">
    <location>
        <begin position="917"/>
        <end position="938"/>
    </location>
</feature>
<evidence type="ECO:0000313" key="6">
    <source>
        <dbReference type="Proteomes" id="UP000826195"/>
    </source>
</evidence>
<dbReference type="EMBL" id="JAHXZJ010002237">
    <property type="protein sequence ID" value="KAH0547051.1"/>
    <property type="molecule type" value="Genomic_DNA"/>
</dbReference>
<dbReference type="InterPro" id="IPR018490">
    <property type="entry name" value="cNMP-bd_dom_sf"/>
</dbReference>
<keyword evidence="6" id="KW-1185">Reference proteome</keyword>
<accession>A0AAV7IAD2</accession>
<name>A0AAV7IAD2_COTGL</name>
<feature type="compositionally biased region" description="Polar residues" evidence="2">
    <location>
        <begin position="167"/>
        <end position="182"/>
    </location>
</feature>
<sequence>MMDTSRRSSISTHEYPEDLNPFKDETEDSEDQVILRRPLPRVSKINNNNNINSNNSNGNSHNHNNNTNNNSLSKDKDKDTKNKFWTFGRSRKKRSNSFSIKSTWNGIFGKRKEEEKKPTISTVSSTYKRTTYNNYPTETPATRLSKDQQEFDEALGTLTRRRKNTLDYPSTTSSRYGSSLTVNGDPGRIYDGCPPQETTTSIMGELTPKPPARRFGQVTAKRDIPPLQYSQENKTPIPPRRGGVRSSQRLNVPNDHQINSSNNSIKSTVADENENMPEDYVFKRVNHGSMAGVRKSNLSINSCVSMTSVYASGRKKRRAPPPPSPRDVKPQLKDSDEISEEISKIAKNIENLKVESTEKLTESNTNDSDGNYSEGQEVKVEIKKQEETRCEIIKDVEIVEDKTLLRKKSKESIGSDSSFSVKDEIEKIERQIKLLEATKAINNDEKAALRTRTYSLTDEDNYDTPGRRLIRGSSSRRSLQENRRNFFKELTSRSSNNVNINNNINHNNDRVKVEIKELPRQQNDIKIVHLTDEVEHHDNGEETADNSAVKVIELRISEPLKVKSDFNFEINPIPKPVRHNSNCSLDKMSTMEIYERWRKKNIERHVCELKRQTSSSQLKRLPPNAKLIARLKRKFQKLIIVYEEHPFTKYHLRSRAAIAFEKKRHNNSQHWWILHPYSKLGFFWDKVMTVVLLYFFLTVPYIKAFFRICDRPLYNQVYYVYPVFTVCTFDVIVRFFTGYVSHDNRIIINPTMIARHYSQKFFLIDLISSIPYTWFFNDDLISLKGNNQRNFIAFIGELLPLLKIFRLTTLRYYVKQINSDWGFTSSTDTAIWISILTTLIFHWSACLTWAFPFIVIHATPLQKISNSNVYAIQSGLYKMEDTLIIYINSLHMGVSNLIGSSFIELQKISPSDKLIRCILLLFGSSYTVYLIVVILQLIESSAEPELKYQDMKRQIREYIHKNDIPQELGDKFFLYNRYRFQGNYFKESTIINSLPNHLKQEIYIRSNNGLLEKAKIFHNLSKSLISNLMTALKPVVYLKDDVIYNYNTEGDCMYFITSGTVAIINYNGKELHYHLEDGDHFGERCLVSSAKLREVSAIAVETCELLRLYRRNFNRLILPHSELHDRLSKISDIRGTEIEYLNKLSKEEMTLKKRRSSELRKLLMRTDDLTADLP</sequence>
<feature type="compositionally biased region" description="Polar residues" evidence="2">
    <location>
        <begin position="245"/>
        <end position="267"/>
    </location>
</feature>
<feature type="transmembrane region" description="Helical" evidence="3">
    <location>
        <begin position="687"/>
        <end position="706"/>
    </location>
</feature>
<dbReference type="Gene3D" id="1.10.287.630">
    <property type="entry name" value="Helix hairpin bin"/>
    <property type="match status" value="1"/>
</dbReference>
<dbReference type="InterPro" id="IPR051413">
    <property type="entry name" value="K/Na_HCN_channel"/>
</dbReference>
<feature type="compositionally biased region" description="Low complexity" evidence="2">
    <location>
        <begin position="43"/>
        <end position="72"/>
    </location>
</feature>
<dbReference type="GO" id="GO:0003254">
    <property type="term" value="P:regulation of membrane depolarization"/>
    <property type="evidence" value="ECO:0007669"/>
    <property type="project" value="TreeGrafter"/>
</dbReference>
<feature type="region of interest" description="Disordered" evidence="2">
    <location>
        <begin position="164"/>
        <end position="188"/>
    </location>
</feature>
<feature type="region of interest" description="Disordered" evidence="2">
    <location>
        <begin position="220"/>
        <end position="272"/>
    </location>
</feature>
<feature type="compositionally biased region" description="Basic and acidic residues" evidence="2">
    <location>
        <begin position="14"/>
        <end position="24"/>
    </location>
</feature>
<dbReference type="InterPro" id="IPR014710">
    <property type="entry name" value="RmlC-like_jellyroll"/>
</dbReference>
<evidence type="ECO:0000256" key="2">
    <source>
        <dbReference type="SAM" id="MobiDB-lite"/>
    </source>
</evidence>
<feature type="coiled-coil region" evidence="1">
    <location>
        <begin position="418"/>
        <end position="445"/>
    </location>
</feature>
<evidence type="ECO:0000259" key="4">
    <source>
        <dbReference type="PROSITE" id="PS50042"/>
    </source>
</evidence>
<keyword evidence="3" id="KW-0472">Membrane</keyword>
<dbReference type="AlphaFoldDB" id="A0AAV7IAD2"/>
<dbReference type="PROSITE" id="PS50042">
    <property type="entry name" value="CNMP_BINDING_3"/>
    <property type="match status" value="1"/>
</dbReference>
<organism evidence="5 6">
    <name type="scientific">Cotesia glomerata</name>
    <name type="common">Lepidopteran parasitic wasp</name>
    <name type="synonym">Apanteles glomeratus</name>
    <dbReference type="NCBI Taxonomy" id="32391"/>
    <lineage>
        <taxon>Eukaryota</taxon>
        <taxon>Metazoa</taxon>
        <taxon>Ecdysozoa</taxon>
        <taxon>Arthropoda</taxon>
        <taxon>Hexapoda</taxon>
        <taxon>Insecta</taxon>
        <taxon>Pterygota</taxon>
        <taxon>Neoptera</taxon>
        <taxon>Endopterygota</taxon>
        <taxon>Hymenoptera</taxon>
        <taxon>Apocrita</taxon>
        <taxon>Ichneumonoidea</taxon>
        <taxon>Braconidae</taxon>
        <taxon>Microgastrinae</taxon>
        <taxon>Cotesia</taxon>
    </lineage>
</organism>
<dbReference type="SUPFAM" id="SSF51206">
    <property type="entry name" value="cAMP-binding domain-like"/>
    <property type="match status" value="1"/>
</dbReference>
<keyword evidence="3" id="KW-1133">Transmembrane helix</keyword>
<comment type="caution">
    <text evidence="5">The sequence shown here is derived from an EMBL/GenBank/DDBJ whole genome shotgun (WGS) entry which is preliminary data.</text>
</comment>
<gene>
    <name evidence="5" type="ORF">KQX54_016838</name>
</gene>
<feature type="compositionally biased region" description="Basic and acidic residues" evidence="2">
    <location>
        <begin position="73"/>
        <end position="82"/>
    </location>
</feature>
<dbReference type="GO" id="GO:0005249">
    <property type="term" value="F:voltage-gated potassium channel activity"/>
    <property type="evidence" value="ECO:0007669"/>
    <property type="project" value="TreeGrafter"/>
</dbReference>
<feature type="transmembrane region" description="Helical" evidence="3">
    <location>
        <begin position="829"/>
        <end position="851"/>
    </location>
</feature>
<dbReference type="Proteomes" id="UP000826195">
    <property type="component" value="Unassembled WGS sequence"/>
</dbReference>
<feature type="compositionally biased region" description="Polar residues" evidence="2">
    <location>
        <begin position="362"/>
        <end position="373"/>
    </location>
</feature>
<feature type="region of interest" description="Disordered" evidence="2">
    <location>
        <begin position="357"/>
        <end position="377"/>
    </location>
</feature>
<feature type="compositionally biased region" description="Basic and acidic residues" evidence="2">
    <location>
        <begin position="326"/>
        <end position="337"/>
    </location>
</feature>
<protein>
    <recommendedName>
        <fullName evidence="4">Cyclic nucleotide-binding domain-containing protein</fullName>
    </recommendedName>
</protein>
<reference evidence="5 6" key="1">
    <citation type="journal article" date="2021" name="J. Hered.">
        <title>A chromosome-level genome assembly of the parasitoid wasp, Cotesia glomerata (Hymenoptera: Braconidae).</title>
        <authorList>
            <person name="Pinto B.J."/>
            <person name="Weis J.J."/>
            <person name="Gamble T."/>
            <person name="Ode P.J."/>
            <person name="Paul R."/>
            <person name="Zaspel J.M."/>
        </authorList>
    </citation>
    <scope>NUCLEOTIDE SEQUENCE [LARGE SCALE GENOMIC DNA]</scope>
    <source>
        <strain evidence="5">CgM1</strain>
    </source>
</reference>
<keyword evidence="3" id="KW-0812">Transmembrane</keyword>
<dbReference type="PANTHER" id="PTHR45689">
    <property type="entry name" value="I[[H]] CHANNEL, ISOFORM E"/>
    <property type="match status" value="1"/>
</dbReference>
<dbReference type="GO" id="GO:0098855">
    <property type="term" value="C:HCN channel complex"/>
    <property type="evidence" value="ECO:0007669"/>
    <property type="project" value="TreeGrafter"/>
</dbReference>
<feature type="domain" description="Cyclic nucleotide-binding" evidence="4">
    <location>
        <begin position="1016"/>
        <end position="1127"/>
    </location>
</feature>